<name>A0A7S3CMA7_9SPIT</name>
<dbReference type="EC" id="3.4.21.105" evidence="10"/>
<accession>A0A7S3CMA7</accession>
<evidence type="ECO:0000256" key="2">
    <source>
        <dbReference type="ARBA" id="ARBA00004141"/>
    </source>
</evidence>
<evidence type="ECO:0000259" key="11">
    <source>
        <dbReference type="Pfam" id="PF01694"/>
    </source>
</evidence>
<sequence length="250" mass="28269">MNLCPTLRCCTFTVFIIFVDIIMFGISLLLYRIVNTEFLAPNPRALDTLGWKDARKIKKRGQVWRFITPVFLHASFVHLSLNLLSTIVIGTGLENGLGSWKLAILYFISSFGGILFSCVFNPLAYSVGASTAIFGLIGYYIAYLCIEWGRLGDSNPMQRFTLIIFILIILLFNIQIGVTEANVDNLGHLGGLIVGIIMGFAISENDERRDRSQSFVDFLRRSNYKNKCGIIFLFSYILVFLLIFYLLVEV</sequence>
<evidence type="ECO:0000256" key="3">
    <source>
        <dbReference type="ARBA" id="ARBA00009045"/>
    </source>
</evidence>
<comment type="similarity">
    <text evidence="3 10">Belongs to the peptidase S54 family.</text>
</comment>
<dbReference type="AlphaFoldDB" id="A0A7S3CMA7"/>
<feature type="transmembrane region" description="Helical" evidence="10">
    <location>
        <begin position="12"/>
        <end position="34"/>
    </location>
</feature>
<dbReference type="GO" id="GO:0016020">
    <property type="term" value="C:membrane"/>
    <property type="evidence" value="ECO:0007669"/>
    <property type="project" value="UniProtKB-SubCell"/>
</dbReference>
<dbReference type="InterPro" id="IPR022764">
    <property type="entry name" value="Peptidase_S54_rhomboid_dom"/>
</dbReference>
<evidence type="ECO:0000256" key="10">
    <source>
        <dbReference type="RuleBase" id="RU362115"/>
    </source>
</evidence>
<gene>
    <name evidence="12" type="ORF">SRAS04492_LOCUS2755</name>
</gene>
<protein>
    <recommendedName>
        <fullName evidence="10">Rhomboid-like protease</fullName>
        <ecNumber evidence="10">3.4.21.105</ecNumber>
    </recommendedName>
</protein>
<evidence type="ECO:0000256" key="4">
    <source>
        <dbReference type="ARBA" id="ARBA00022670"/>
    </source>
</evidence>
<comment type="function">
    <text evidence="10">Serine protease involved in intramembrane proteolysis.</text>
</comment>
<feature type="transmembrane region" description="Helical" evidence="10">
    <location>
        <begin position="129"/>
        <end position="148"/>
    </location>
</feature>
<keyword evidence="6 10" id="KW-0378">Hydrolase</keyword>
<keyword evidence="8 10" id="KW-1133">Transmembrane helix</keyword>
<dbReference type="InterPro" id="IPR035952">
    <property type="entry name" value="Rhomboid-like_sf"/>
</dbReference>
<comment type="catalytic activity">
    <reaction evidence="1 10">
        <text>Cleaves type-1 transmembrane domains using a catalytic dyad composed of serine and histidine that are contributed by different transmembrane domains.</text>
        <dbReference type="EC" id="3.4.21.105"/>
    </reaction>
</comment>
<dbReference type="PANTHER" id="PTHR22936:SF69">
    <property type="entry name" value="RHOMBOID-LIKE PROTEIN"/>
    <property type="match status" value="1"/>
</dbReference>
<feature type="transmembrane region" description="Helical" evidence="10">
    <location>
        <begin position="228"/>
        <end position="248"/>
    </location>
</feature>
<dbReference type="Gene3D" id="1.20.1540.10">
    <property type="entry name" value="Rhomboid-like"/>
    <property type="match status" value="1"/>
</dbReference>
<keyword evidence="4 10" id="KW-0645">Protease</keyword>
<keyword evidence="5 10" id="KW-0812">Transmembrane</keyword>
<evidence type="ECO:0000256" key="7">
    <source>
        <dbReference type="ARBA" id="ARBA00022825"/>
    </source>
</evidence>
<feature type="transmembrane region" description="Helical" evidence="10">
    <location>
        <begin position="185"/>
        <end position="203"/>
    </location>
</feature>
<proteinExistence type="inferred from homology"/>
<evidence type="ECO:0000256" key="1">
    <source>
        <dbReference type="ARBA" id="ARBA00000156"/>
    </source>
</evidence>
<feature type="transmembrane region" description="Helical" evidence="10">
    <location>
        <begin position="70"/>
        <end position="90"/>
    </location>
</feature>
<dbReference type="InterPro" id="IPR002610">
    <property type="entry name" value="Peptidase_S54_rhomboid-like"/>
</dbReference>
<dbReference type="EMBL" id="HBIA01005240">
    <property type="protein sequence ID" value="CAE0230960.1"/>
    <property type="molecule type" value="Transcribed_RNA"/>
</dbReference>
<evidence type="ECO:0000256" key="5">
    <source>
        <dbReference type="ARBA" id="ARBA00022692"/>
    </source>
</evidence>
<dbReference type="GO" id="GO:0006508">
    <property type="term" value="P:proteolysis"/>
    <property type="evidence" value="ECO:0007669"/>
    <property type="project" value="UniProtKB-KW"/>
</dbReference>
<feature type="transmembrane region" description="Helical" evidence="10">
    <location>
        <begin position="102"/>
        <end position="123"/>
    </location>
</feature>
<dbReference type="Pfam" id="PF01694">
    <property type="entry name" value="Rhomboid"/>
    <property type="match status" value="1"/>
</dbReference>
<dbReference type="GO" id="GO:0004252">
    <property type="term" value="F:serine-type endopeptidase activity"/>
    <property type="evidence" value="ECO:0007669"/>
    <property type="project" value="InterPro"/>
</dbReference>
<dbReference type="SUPFAM" id="SSF144091">
    <property type="entry name" value="Rhomboid-like"/>
    <property type="match status" value="1"/>
</dbReference>
<evidence type="ECO:0000256" key="9">
    <source>
        <dbReference type="ARBA" id="ARBA00023136"/>
    </source>
</evidence>
<keyword evidence="7 10" id="KW-0720">Serine protease</keyword>
<evidence type="ECO:0000313" key="12">
    <source>
        <dbReference type="EMBL" id="CAE0230960.1"/>
    </source>
</evidence>
<comment type="subcellular location">
    <subcellularLocation>
        <location evidence="2 10">Membrane</location>
        <topology evidence="2 10">Multi-pass membrane protein</topology>
    </subcellularLocation>
</comment>
<organism evidence="12">
    <name type="scientific">Strombidium rassoulzadegani</name>
    <dbReference type="NCBI Taxonomy" id="1082188"/>
    <lineage>
        <taxon>Eukaryota</taxon>
        <taxon>Sar</taxon>
        <taxon>Alveolata</taxon>
        <taxon>Ciliophora</taxon>
        <taxon>Intramacronucleata</taxon>
        <taxon>Spirotrichea</taxon>
        <taxon>Oligotrichia</taxon>
        <taxon>Strombidiidae</taxon>
        <taxon>Strombidium</taxon>
    </lineage>
</organism>
<dbReference type="PANTHER" id="PTHR22936">
    <property type="entry name" value="RHOMBOID-RELATED"/>
    <property type="match status" value="1"/>
</dbReference>
<evidence type="ECO:0000256" key="6">
    <source>
        <dbReference type="ARBA" id="ARBA00022801"/>
    </source>
</evidence>
<keyword evidence="9 10" id="KW-0472">Membrane</keyword>
<feature type="transmembrane region" description="Helical" evidence="10">
    <location>
        <begin position="160"/>
        <end position="179"/>
    </location>
</feature>
<evidence type="ECO:0000256" key="8">
    <source>
        <dbReference type="ARBA" id="ARBA00022989"/>
    </source>
</evidence>
<reference evidence="12" key="1">
    <citation type="submission" date="2021-01" db="EMBL/GenBank/DDBJ databases">
        <authorList>
            <person name="Corre E."/>
            <person name="Pelletier E."/>
            <person name="Niang G."/>
            <person name="Scheremetjew M."/>
            <person name="Finn R."/>
            <person name="Kale V."/>
            <person name="Holt S."/>
            <person name="Cochrane G."/>
            <person name="Meng A."/>
            <person name="Brown T."/>
            <person name="Cohen L."/>
        </authorList>
    </citation>
    <scope>NUCLEOTIDE SEQUENCE</scope>
    <source>
        <strain evidence="12">Ras09</strain>
    </source>
</reference>
<feature type="domain" description="Peptidase S54 rhomboid" evidence="11">
    <location>
        <begin position="60"/>
        <end position="203"/>
    </location>
</feature>